<dbReference type="GO" id="GO:0006355">
    <property type="term" value="P:regulation of DNA-templated transcription"/>
    <property type="evidence" value="ECO:0007669"/>
    <property type="project" value="UniProtKB-ARBA"/>
</dbReference>
<evidence type="ECO:0000256" key="4">
    <source>
        <dbReference type="ARBA" id="ARBA00023163"/>
    </source>
</evidence>
<keyword evidence="2" id="KW-0805">Transcription regulation</keyword>
<dbReference type="PANTHER" id="PTHR44191">
    <property type="entry name" value="TRANSCRIPTION FACTOR KUA1"/>
    <property type="match status" value="1"/>
</dbReference>
<evidence type="ECO:0000256" key="3">
    <source>
        <dbReference type="ARBA" id="ARBA00023125"/>
    </source>
</evidence>
<dbReference type="InterPro" id="IPR009057">
    <property type="entry name" value="Homeodomain-like_sf"/>
</dbReference>
<dbReference type="EMBL" id="JABCRI010000019">
    <property type="protein sequence ID" value="KAF8388839.1"/>
    <property type="molecule type" value="Genomic_DNA"/>
</dbReference>
<keyword evidence="6" id="KW-0812">Transmembrane</keyword>
<dbReference type="InterPro" id="IPR006447">
    <property type="entry name" value="Myb_dom_plants"/>
</dbReference>
<dbReference type="GO" id="GO:0005634">
    <property type="term" value="C:nucleus"/>
    <property type="evidence" value="ECO:0007669"/>
    <property type="project" value="UniProtKB-SubCell"/>
</dbReference>
<reference evidence="10 11" key="1">
    <citation type="submission" date="2020-04" db="EMBL/GenBank/DDBJ databases">
        <title>Plant Genome Project.</title>
        <authorList>
            <person name="Zhang R.-G."/>
        </authorList>
    </citation>
    <scope>NUCLEOTIDE SEQUENCE [LARGE SCALE GENOMIC DNA]</scope>
    <source>
        <strain evidence="10">YNK0</strain>
        <tissue evidence="10">Leaf</tissue>
    </source>
</reference>
<evidence type="ECO:0000259" key="7">
    <source>
        <dbReference type="PROSITE" id="PS50090"/>
    </source>
</evidence>
<evidence type="ECO:0000256" key="1">
    <source>
        <dbReference type="ARBA" id="ARBA00004123"/>
    </source>
</evidence>
<dbReference type="CDD" id="cd00167">
    <property type="entry name" value="SANT"/>
    <property type="match status" value="1"/>
</dbReference>
<dbReference type="InterPro" id="IPR017930">
    <property type="entry name" value="Myb_dom"/>
</dbReference>
<comment type="subcellular location">
    <subcellularLocation>
        <location evidence="1">Nucleus</location>
    </subcellularLocation>
</comment>
<keyword evidence="6" id="KW-0472">Membrane</keyword>
<dbReference type="Gene3D" id="1.10.10.60">
    <property type="entry name" value="Homeodomain-like"/>
    <property type="match status" value="1"/>
</dbReference>
<accession>A0A834YHN8</accession>
<evidence type="ECO:0000256" key="2">
    <source>
        <dbReference type="ARBA" id="ARBA00023015"/>
    </source>
</evidence>
<evidence type="ECO:0000256" key="6">
    <source>
        <dbReference type="SAM" id="Phobius"/>
    </source>
</evidence>
<proteinExistence type="predicted"/>
<keyword evidence="5" id="KW-0539">Nucleus</keyword>
<feature type="domain" description="Myb-like" evidence="7">
    <location>
        <begin position="29"/>
        <end position="74"/>
    </location>
</feature>
<dbReference type="GO" id="GO:0009739">
    <property type="term" value="P:response to gibberellin"/>
    <property type="evidence" value="ECO:0007669"/>
    <property type="project" value="TreeGrafter"/>
</dbReference>
<dbReference type="InterPro" id="IPR001005">
    <property type="entry name" value="SANT/Myb"/>
</dbReference>
<dbReference type="AlphaFoldDB" id="A0A834YHN8"/>
<keyword evidence="11" id="KW-1185">Reference proteome</keyword>
<dbReference type="OrthoDB" id="118550at2759"/>
<evidence type="ECO:0000313" key="11">
    <source>
        <dbReference type="Proteomes" id="UP000655225"/>
    </source>
</evidence>
<sequence length="187" mass="21194">MVVYLLFSFLFFIIWVLGMFLVSGWSGVPWTEEEHKAFLAGLEKLGKGDWRGISKNFVTTRTPTQVASHAQKYFLRQTSLNKKKRRSSLFDAVRSSNIASSKATDPSIPLELFPITTPSLKITTSYNEAHQDTLPLIEFSSLEQDTKPVIRETDRFRFCSGHHSKPLWAYGLFDSQPTSSTSTKPIV</sequence>
<evidence type="ECO:0000259" key="8">
    <source>
        <dbReference type="PROSITE" id="PS51293"/>
    </source>
</evidence>
<dbReference type="SUPFAM" id="SSF46689">
    <property type="entry name" value="Homeodomain-like"/>
    <property type="match status" value="1"/>
</dbReference>
<keyword evidence="4" id="KW-0804">Transcription</keyword>
<protein>
    <submittedName>
        <fullName evidence="10">Uncharacterized protein</fullName>
    </submittedName>
</protein>
<dbReference type="Proteomes" id="UP000655225">
    <property type="component" value="Unassembled WGS sequence"/>
</dbReference>
<dbReference type="PROSITE" id="PS51293">
    <property type="entry name" value="SANT"/>
    <property type="match status" value="1"/>
</dbReference>
<evidence type="ECO:0000256" key="5">
    <source>
        <dbReference type="ARBA" id="ARBA00023242"/>
    </source>
</evidence>
<gene>
    <name evidence="10" type="ORF">HHK36_025519</name>
</gene>
<comment type="caution">
    <text evidence="10">The sequence shown here is derived from an EMBL/GenBank/DDBJ whole genome shotgun (WGS) entry which is preliminary data.</text>
</comment>
<dbReference type="Pfam" id="PF00249">
    <property type="entry name" value="Myb_DNA-binding"/>
    <property type="match status" value="1"/>
</dbReference>
<keyword evidence="6" id="KW-1133">Transmembrane helix</keyword>
<organism evidence="10 11">
    <name type="scientific">Tetracentron sinense</name>
    <name type="common">Spur-leaf</name>
    <dbReference type="NCBI Taxonomy" id="13715"/>
    <lineage>
        <taxon>Eukaryota</taxon>
        <taxon>Viridiplantae</taxon>
        <taxon>Streptophyta</taxon>
        <taxon>Embryophyta</taxon>
        <taxon>Tracheophyta</taxon>
        <taxon>Spermatophyta</taxon>
        <taxon>Magnoliopsida</taxon>
        <taxon>Trochodendrales</taxon>
        <taxon>Trochodendraceae</taxon>
        <taxon>Tetracentron</taxon>
    </lineage>
</organism>
<dbReference type="FunFam" id="1.10.10.60:FF:000009">
    <property type="entry name" value="transcription factor MYB1R1"/>
    <property type="match status" value="1"/>
</dbReference>
<feature type="domain" description="SANT" evidence="8">
    <location>
        <begin position="30"/>
        <end position="78"/>
    </location>
</feature>
<evidence type="ECO:0000313" key="10">
    <source>
        <dbReference type="EMBL" id="KAF8388839.1"/>
    </source>
</evidence>
<dbReference type="GO" id="GO:0009723">
    <property type="term" value="P:response to ethylene"/>
    <property type="evidence" value="ECO:0007669"/>
    <property type="project" value="TreeGrafter"/>
</dbReference>
<dbReference type="InterPro" id="IPR052245">
    <property type="entry name" value="Plant_Stress_Dev_TF"/>
</dbReference>
<dbReference type="PROSITE" id="PS50090">
    <property type="entry name" value="MYB_LIKE"/>
    <property type="match status" value="1"/>
</dbReference>
<dbReference type="SMART" id="SM00717">
    <property type="entry name" value="SANT"/>
    <property type="match status" value="1"/>
</dbReference>
<feature type="transmembrane region" description="Helical" evidence="6">
    <location>
        <begin position="6"/>
        <end position="28"/>
    </location>
</feature>
<dbReference type="GO" id="GO:0003677">
    <property type="term" value="F:DNA binding"/>
    <property type="evidence" value="ECO:0007669"/>
    <property type="project" value="UniProtKB-KW"/>
</dbReference>
<dbReference type="PROSITE" id="PS51294">
    <property type="entry name" value="HTH_MYB"/>
    <property type="match status" value="1"/>
</dbReference>
<keyword evidence="3" id="KW-0238">DNA-binding</keyword>
<name>A0A834YHN8_TETSI</name>
<evidence type="ECO:0000259" key="9">
    <source>
        <dbReference type="PROSITE" id="PS51294"/>
    </source>
</evidence>
<dbReference type="NCBIfam" id="TIGR01557">
    <property type="entry name" value="myb_SHAQKYF"/>
    <property type="match status" value="1"/>
</dbReference>
<dbReference type="PANTHER" id="PTHR44191:SF62">
    <property type="entry name" value="OS04G0341900 PROTEIN"/>
    <property type="match status" value="1"/>
</dbReference>
<dbReference type="InterPro" id="IPR017884">
    <property type="entry name" value="SANT_dom"/>
</dbReference>
<feature type="domain" description="HTH myb-type" evidence="9">
    <location>
        <begin position="29"/>
        <end position="78"/>
    </location>
</feature>